<keyword evidence="1" id="KW-1133">Transmembrane helix</keyword>
<organism evidence="3 4">
    <name type="scientific">Polystyrenella longa</name>
    <dbReference type="NCBI Taxonomy" id="2528007"/>
    <lineage>
        <taxon>Bacteria</taxon>
        <taxon>Pseudomonadati</taxon>
        <taxon>Planctomycetota</taxon>
        <taxon>Planctomycetia</taxon>
        <taxon>Planctomycetales</taxon>
        <taxon>Planctomycetaceae</taxon>
        <taxon>Polystyrenella</taxon>
    </lineage>
</organism>
<keyword evidence="2" id="KW-0732">Signal</keyword>
<dbReference type="EMBL" id="CP036281">
    <property type="protein sequence ID" value="QDU78786.1"/>
    <property type="molecule type" value="Genomic_DNA"/>
</dbReference>
<accession>A0A518CHT4</accession>
<sequence length="732" mass="84096" precursor="true">MKRVSITSFYSTWIVSQLVLLSMFACPAVVNAADEKEEIPVGMVSIEVLPLVNRSRGQSPLPVTLHAFNNSKQILTGDLVIEATEGIESRIKLFTFRTSATFVEGEQRTRMVLPLQLYRANTGQVDLQMYLETNDKRFDLDTHPVQVPNYNSQFFSIGFCKPKLNQFTGEEEQHRLRQVQVEDWLSYKEPIQLNEDQEIFFRSSIQQTVFSELDEDTLPERPIDYTSFDILVMWEKVYQDLSQNEFEAILQWVRAGGNLLLYLPESVDDQHLHNLNTLDSSNSEAPLFYNDIEKQLSWDDASTPSTSPILRHCGLGRVAMLTSELAGDQEQFNQNKLETYLFLWRVRKNIADLLLDKEIFQLPPSPGQLPVDQFNSTSSHRQSGFIPDQFKSEEKIQAQMQLAYRQDQHITSHIPEYWLQQNNAWSTLLPDGFQMVPPSFVMGVMIAYLILVGPGEYWLLGKFKIRKWTWLSFPIITLVFTFFTVGSINAYMQIEDPIRAILVTDVDEQGEVLRQTSFECVLSPSQQIKTTNYDQQLVSPIESTANWMSRPGFGEFNQTRDQKNAAAPLYEGSLSGEYSLTQQLQKWSPQLYVGFSIPKADEINDSTRWKHTPGFWKELTPEILNAPEALRELVARHFPQSVQVEVIRPAGSSSSYSASRSTVQQLMHAVESTRDKSLFLRVHSVAPRPGSFETNQIVADFLYSNETVVRVMWETNELMHVERRVFRSEQPE</sequence>
<dbReference type="AlphaFoldDB" id="A0A518CHT4"/>
<feature type="transmembrane region" description="Helical" evidence="1">
    <location>
        <begin position="440"/>
        <end position="459"/>
    </location>
</feature>
<dbReference type="GO" id="GO:0016740">
    <property type="term" value="F:transferase activity"/>
    <property type="evidence" value="ECO:0007669"/>
    <property type="project" value="UniProtKB-KW"/>
</dbReference>
<evidence type="ECO:0000313" key="4">
    <source>
        <dbReference type="Proteomes" id="UP000317178"/>
    </source>
</evidence>
<proteinExistence type="predicted"/>
<keyword evidence="4" id="KW-1185">Reference proteome</keyword>
<feature type="signal peptide" evidence="2">
    <location>
        <begin position="1"/>
        <end position="32"/>
    </location>
</feature>
<keyword evidence="1" id="KW-0812">Transmembrane</keyword>
<feature type="chain" id="PRO_5022144481" evidence="2">
    <location>
        <begin position="33"/>
        <end position="732"/>
    </location>
</feature>
<reference evidence="3 4" key="1">
    <citation type="submission" date="2019-02" db="EMBL/GenBank/DDBJ databases">
        <title>Deep-cultivation of Planctomycetes and their phenomic and genomic characterization uncovers novel biology.</title>
        <authorList>
            <person name="Wiegand S."/>
            <person name="Jogler M."/>
            <person name="Boedeker C."/>
            <person name="Pinto D."/>
            <person name="Vollmers J."/>
            <person name="Rivas-Marin E."/>
            <person name="Kohn T."/>
            <person name="Peeters S.H."/>
            <person name="Heuer A."/>
            <person name="Rast P."/>
            <person name="Oberbeckmann S."/>
            <person name="Bunk B."/>
            <person name="Jeske O."/>
            <person name="Meyerdierks A."/>
            <person name="Storesund J.E."/>
            <person name="Kallscheuer N."/>
            <person name="Luecker S."/>
            <person name="Lage O.M."/>
            <person name="Pohl T."/>
            <person name="Merkel B.J."/>
            <person name="Hornburger P."/>
            <person name="Mueller R.-W."/>
            <person name="Bruemmer F."/>
            <person name="Labrenz M."/>
            <person name="Spormann A.M."/>
            <person name="Op den Camp H."/>
            <person name="Overmann J."/>
            <person name="Amann R."/>
            <person name="Jetten M.S.M."/>
            <person name="Mascher T."/>
            <person name="Medema M.H."/>
            <person name="Devos D.P."/>
            <person name="Kaster A.-K."/>
            <person name="Ovreas L."/>
            <person name="Rohde M."/>
            <person name="Galperin M.Y."/>
            <person name="Jogler C."/>
        </authorList>
    </citation>
    <scope>NUCLEOTIDE SEQUENCE [LARGE SCALE GENOMIC DNA]</scope>
    <source>
        <strain evidence="3 4">Pla110</strain>
    </source>
</reference>
<evidence type="ECO:0000256" key="2">
    <source>
        <dbReference type="SAM" id="SignalP"/>
    </source>
</evidence>
<keyword evidence="1" id="KW-0472">Membrane</keyword>
<evidence type="ECO:0000256" key="1">
    <source>
        <dbReference type="SAM" id="Phobius"/>
    </source>
</evidence>
<dbReference type="KEGG" id="plon:Pla110_04900"/>
<dbReference type="Proteomes" id="UP000317178">
    <property type="component" value="Chromosome"/>
</dbReference>
<gene>
    <name evidence="3" type="ORF">Pla110_04900</name>
</gene>
<keyword evidence="3" id="KW-0808">Transferase</keyword>
<dbReference type="PROSITE" id="PS51257">
    <property type="entry name" value="PROKAR_LIPOPROTEIN"/>
    <property type="match status" value="1"/>
</dbReference>
<protein>
    <submittedName>
        <fullName evidence="3">MraY-like glycosyltransferase</fullName>
    </submittedName>
</protein>
<feature type="transmembrane region" description="Helical" evidence="1">
    <location>
        <begin position="471"/>
        <end position="492"/>
    </location>
</feature>
<name>A0A518CHT4_9PLAN</name>
<evidence type="ECO:0000313" key="3">
    <source>
        <dbReference type="EMBL" id="QDU78786.1"/>
    </source>
</evidence>